<dbReference type="Proteomes" id="UP001597048">
    <property type="component" value="Unassembled WGS sequence"/>
</dbReference>
<evidence type="ECO:0000313" key="3">
    <source>
        <dbReference type="EMBL" id="MFD1009208.1"/>
    </source>
</evidence>
<dbReference type="SUPFAM" id="SSF103515">
    <property type="entry name" value="Autotransporter"/>
    <property type="match status" value="1"/>
</dbReference>
<dbReference type="Gene3D" id="2.40.128.130">
    <property type="entry name" value="Autotransporter beta-domain"/>
    <property type="match status" value="1"/>
</dbReference>
<gene>
    <name evidence="3" type="ORF">ACFQ1C_13755</name>
</gene>
<organism evidence="3 4">
    <name type="scientific">Oceanisphaera ostreae</name>
    <dbReference type="NCBI Taxonomy" id="914151"/>
    <lineage>
        <taxon>Bacteria</taxon>
        <taxon>Pseudomonadati</taxon>
        <taxon>Pseudomonadota</taxon>
        <taxon>Gammaproteobacteria</taxon>
        <taxon>Aeromonadales</taxon>
        <taxon>Aeromonadaceae</taxon>
        <taxon>Oceanisphaera</taxon>
    </lineage>
</organism>
<reference evidence="4" key="1">
    <citation type="journal article" date="2019" name="Int. J. Syst. Evol. Microbiol.">
        <title>The Global Catalogue of Microorganisms (GCM) 10K type strain sequencing project: providing services to taxonomists for standard genome sequencing and annotation.</title>
        <authorList>
            <consortium name="The Broad Institute Genomics Platform"/>
            <consortium name="The Broad Institute Genome Sequencing Center for Infectious Disease"/>
            <person name="Wu L."/>
            <person name="Ma J."/>
        </authorList>
    </citation>
    <scope>NUCLEOTIDE SEQUENCE [LARGE SCALE GENOMIC DNA]</scope>
    <source>
        <strain evidence="4">CCUG 60525</strain>
    </source>
</reference>
<protein>
    <submittedName>
        <fullName evidence="3">Autotransporter domain-containing protein</fullName>
    </submittedName>
</protein>
<feature type="chain" id="PRO_5046911993" evidence="1">
    <location>
        <begin position="23"/>
        <end position="1309"/>
    </location>
</feature>
<dbReference type="RefSeq" id="WP_379559242.1">
    <property type="nucleotide sequence ID" value="NZ_JBHTJS010000058.1"/>
</dbReference>
<evidence type="ECO:0000256" key="1">
    <source>
        <dbReference type="SAM" id="SignalP"/>
    </source>
</evidence>
<sequence>MTFNKSQLAMAVAMAISFSAQAQTTTNYGSLTLDGYASVGSASADTDTDTRKFEDETSPINEVFEKAPSGPIAVYQSNNESLLEIRNADLNQMDMDLQDIDSSREEFLTTGSESTFIFDNVTSRATIIETNGSHIEHNGSAAAIEISNSKLAGVEFEVLPNDKPIPDIFLDQKELLTNNGGEIVVDEFYDDVSKTYLTGGNAIDISDSNIDGVIINEDWSGTEAPMTGGFIASTGDAAISVRDAEWRGGVINSSRNAVSEISGGTNGIELIDTKFVGAIINEALGNDPENRPVIVGDKRAILVSGGSFKGNIDNSGLLQVGHGSGYYQEDVTGEAAIVLSETRFEGNIVNTGEISNENEFGYNSGKVAILVERSQVLGNIINDGLIKGAIVVDGSKHNWTDTDENGQSAWTNTAGHGSMKGNIVNTGNIQAEYTSSAIDIEGADFEGNIVNESSINSMGKGVSITGNFVGAGTTKHNREDDNFHHESASTMGIGIATGNIINTQHASINSNGDSLLLDSINFTGNIKNAGSINSNYGSGIAIHGGHEQSTISLDKSELPEQGSVHGESSTHRSIVSKIVGNILNTETGHINSISSDSYTGDSTAIYLNSVDMKGDILNHGKITASGSGIELTGEKNYVQKAIWENLLDGYLGTYKGEWETQKSTLKGNIVNSGNIKAGEHAVIINEGAELDGNIINKGNIQGVKSGITLTGGYKESGAYTILDTWEGPNIREEDRSQLEVIKRPSIFNGSIVNEAESSILSQGAGIDLSNLTANASITNHGTISGTETGIYIADDVTGNLTINQLAGELNGATALRMNKVTRTNYTGGSIKGNVDNHGGTFYVEGDQSIVGDYMQTAGSTLAMGLHTKTSLTADNINLAEGSKVLIDLTKGNLYVQNGEQVELLKVNAGGTLTDTDVKYVVSSSLVTVANAERNDAGNLVLTFDRSSFIEQAQKHENDGKLSGQQAKNVTVLAAALQKLDKLAQNNPDVAKLLNSLDGSPESFSALLPDVSGASVAGAMNASNQSSSQISVRARGLASGDTLDNSGLWMQGLVSKGQQDNRDGNAYDVNSHGFVLGADTELNNGLVVGGAYSFIASESKTANSNTDSDYHMATAYAAQSMGQILLDGQVYYAWGDNDGSRNIGTTSSYDSSLYGARVGAGYQFDIAPGTRLVPTLSVDASRLSVDGYTETGLAGLKVDSQNFNRFEMGLSTELSKDYQLSRAMVTPSVNLGVFHDFEAEAQNSTVAFAAAPSETFNVSGTKPEKNRYVAGVGLDIMSGENLTVSAEYNYNWNGDGFDANSGALKFRWDF</sequence>
<dbReference type="NCBIfam" id="TIGR01414">
    <property type="entry name" value="autotrans_barl"/>
    <property type="match status" value="1"/>
</dbReference>
<dbReference type="SMART" id="SM00869">
    <property type="entry name" value="Autotransporter"/>
    <property type="match status" value="1"/>
</dbReference>
<keyword evidence="4" id="KW-1185">Reference proteome</keyword>
<dbReference type="Pfam" id="PF03797">
    <property type="entry name" value="Autotransporter"/>
    <property type="match status" value="1"/>
</dbReference>
<feature type="domain" description="Autotransporter" evidence="2">
    <location>
        <begin position="1040"/>
        <end position="1309"/>
    </location>
</feature>
<dbReference type="InterPro" id="IPR036709">
    <property type="entry name" value="Autotransporte_beta_dom_sf"/>
</dbReference>
<dbReference type="EMBL" id="JBHTJS010000058">
    <property type="protein sequence ID" value="MFD1009208.1"/>
    <property type="molecule type" value="Genomic_DNA"/>
</dbReference>
<name>A0ABW3KJK7_9GAMM</name>
<accession>A0ABW3KJK7</accession>
<dbReference type="InterPro" id="IPR006315">
    <property type="entry name" value="OM_autotransptr_brl_dom"/>
</dbReference>
<proteinExistence type="predicted"/>
<evidence type="ECO:0000259" key="2">
    <source>
        <dbReference type="PROSITE" id="PS51208"/>
    </source>
</evidence>
<keyword evidence="1" id="KW-0732">Signal</keyword>
<feature type="signal peptide" evidence="1">
    <location>
        <begin position="1"/>
        <end position="22"/>
    </location>
</feature>
<comment type="caution">
    <text evidence="3">The sequence shown here is derived from an EMBL/GenBank/DDBJ whole genome shotgun (WGS) entry which is preliminary data.</text>
</comment>
<dbReference type="InterPro" id="IPR005546">
    <property type="entry name" value="Autotransporte_beta"/>
</dbReference>
<dbReference type="PROSITE" id="PS51208">
    <property type="entry name" value="AUTOTRANSPORTER"/>
    <property type="match status" value="1"/>
</dbReference>
<evidence type="ECO:0000313" key="4">
    <source>
        <dbReference type="Proteomes" id="UP001597048"/>
    </source>
</evidence>